<feature type="repeat" description="ANK" evidence="3">
    <location>
        <begin position="1364"/>
        <end position="1396"/>
    </location>
</feature>
<feature type="domain" description="Nephrocystin 3-like N-terminal" evidence="5">
    <location>
        <begin position="409"/>
        <end position="574"/>
    </location>
</feature>
<feature type="domain" description="GPI inositol-deacylase winged helix" evidence="4">
    <location>
        <begin position="684"/>
        <end position="759"/>
    </location>
</feature>
<name>A0A0G4PIW1_PENC3</name>
<evidence type="ECO:0000259" key="5">
    <source>
        <dbReference type="Pfam" id="PF24883"/>
    </source>
</evidence>
<dbReference type="EMBL" id="HG793151">
    <property type="protein sequence ID" value="CRL26309.1"/>
    <property type="molecule type" value="Genomic_DNA"/>
</dbReference>
<feature type="repeat" description="ANK" evidence="3">
    <location>
        <begin position="1085"/>
        <end position="1117"/>
    </location>
</feature>
<proteinExistence type="predicted"/>
<dbReference type="GO" id="GO:0009116">
    <property type="term" value="P:nucleoside metabolic process"/>
    <property type="evidence" value="ECO:0007669"/>
    <property type="project" value="InterPro"/>
</dbReference>
<dbReference type="Pfam" id="PF24883">
    <property type="entry name" value="NPHP3_N"/>
    <property type="match status" value="1"/>
</dbReference>
<dbReference type="SUPFAM" id="SSF53167">
    <property type="entry name" value="Purine and uridine phosphorylases"/>
    <property type="match status" value="1"/>
</dbReference>
<dbReference type="PROSITE" id="PS50297">
    <property type="entry name" value="ANK_REP_REGION"/>
    <property type="match status" value="7"/>
</dbReference>
<feature type="repeat" description="ANK" evidence="3">
    <location>
        <begin position="928"/>
        <end position="951"/>
    </location>
</feature>
<evidence type="ECO:0000313" key="7">
    <source>
        <dbReference type="Proteomes" id="UP000053732"/>
    </source>
</evidence>
<dbReference type="Gene3D" id="1.25.40.20">
    <property type="entry name" value="Ankyrin repeat-containing domain"/>
    <property type="match status" value="4"/>
</dbReference>
<evidence type="ECO:0000313" key="6">
    <source>
        <dbReference type="EMBL" id="CRL26309.1"/>
    </source>
</evidence>
<dbReference type="InterPro" id="IPR002110">
    <property type="entry name" value="Ankyrin_rpt"/>
</dbReference>
<dbReference type="PROSITE" id="PS50088">
    <property type="entry name" value="ANK_REPEAT"/>
    <property type="match status" value="7"/>
</dbReference>
<accession>A0A0G4PIW1</accession>
<dbReference type="InterPro" id="IPR035994">
    <property type="entry name" value="Nucleoside_phosphorylase_sf"/>
</dbReference>
<gene>
    <name evidence="6" type="ORF">PCAMFM013_S018g000002</name>
</gene>
<dbReference type="Gene3D" id="3.40.50.300">
    <property type="entry name" value="P-loop containing nucleotide triphosphate hydrolases"/>
    <property type="match status" value="1"/>
</dbReference>
<feature type="repeat" description="ANK" evidence="3">
    <location>
        <begin position="1019"/>
        <end position="1051"/>
    </location>
</feature>
<dbReference type="Pfam" id="PF22939">
    <property type="entry name" value="WHD_GPIID"/>
    <property type="match status" value="1"/>
</dbReference>
<sequence length="1618" mass="181832">MIRPNFGTSEFPIASNLFSSGILSTSRAIMSDPKRYTVGWICAINTEFTAAQAFLDEKHPAPGPLSREDNNDYACGRVGGHLAVIAVLPDGEYGISSAANVARDMLHSFPNIRIGLMVGIGGGAPSSKNDIRLGDIVVSSPRNGNSGILQYDFGKAIQGQHFQATGILNLPPSALRTAVSGLQSQYEIKGHQLEQNVNRVLERNPRLQQKYKRPQPGSDRLYKSEFIHPLENEAGCEVACGDNLSRLKMRHLRTSDEDNPAIHYGLIASGNQLMKDASVRDRLAAENDVLCFEMEAAGLVNHFPCLVIRGICDYADSHKNKIWQGYAAMVAVAYARDLLYQLSPQRVENEKRISEVLLGIDETVSRVESNVKVMGSKLNRTEELETLDWLTRIDYGLQQSDHLSVRQPGTGHWLIESVEYQDWREADKTTLFCSGIPGAGKTILTAIVIDDLTAQCKRDTRLGLAYIYCDFRRKHDQNVENLLASILKQLSHFRSPLPISVKTIYEQHRDRRTRPSVNEIISCLQSVVSSYAKVFVVIDALDECETSDDCRNIFLSQLFDLQKLCRLNILATARAIPEIMERFRGDMLEIRAHESDIEKYLEGRISQARSELLRTYKDEIKRKITEVSDGMFLLARLHFDSIKGETVLKQIRASLSKMSKGPEAYKKAYDAVQRRIQGQDPHASKLAMDVLMWITCSKRQLSPRELQEALGVEPETLFMDKDNVPQVNDIVSVCAGLVEIEKESEVIRLVHHTAQEYFERNRSYWFPSAESHLTITCVTYLSFETFATGSCVSDENFEIRLEENPFYDYAARNWGHHARAAGSGTATITQGLLGSKSKVSALCQALTVSKPKWQSGYSHGIRQMTALHLTAYFGIKEATSQVLETQSCWDEKDSDGRTPLSWAAENGHQAIVELLLKKGASIRSRDIYGRTPLSRAAGEGHENIIKLLLERPGNFLWAFLIIHKILRCMTTLILSIMGLSLPFQSMTNSNAAFQATEDLVAAFANCRGAATSIDLQDDSGKTPLHWAILKQQTRSVDSLLQQGASINLYDKESKSALHFAAEIGNRKLVQQLLQISERIEAKDCHGRSPLLCAVENLQAEVVHSLVQVGARVNVVNTKRQNPLHLISQSPKGKKNSALMSYFISQGASTGLCDVDNMTPFLYALGNQSEDLALLLLDTGVDVNFRIHRKYWTMRMEDLLVNYEIDENFERSMREDSSVGLTPLHFTALNGISKMTAFLLDRGADPNAIDDNGDTPLHLAIRRQVGGHRYNDPWVNGEYAVETLSNIITDYEEEGREVWETIDHVREKTVQQLLKNQDIDVNIANNDGQYPLHVIPFEAARAYLDCIVLSTLLDHGAQVSSLNSEHQTCLHLASKAGNLDAVRILLEKGSDITLLDVHNLSPVHYAVCNNRLDVIQLMSEWSPEQLSKTCAQDNHLGKGMLHHHVESLICSTEIISILMEFGCDVDRLDAEGNSVLSQYLRSFHLKIRYDVFKLLCDRSSLESIHWTDQKQRNLLHILMRQWSDDNVRILEDLMELVDITTHDADGMGIEHHGAIHGAFNKFLTRFLRKRGLLNIHSKDISGKTPLQYAEEEANRERHPHLFEGRRWQESLQNLKEGDE</sequence>
<evidence type="ECO:0000256" key="3">
    <source>
        <dbReference type="PROSITE-ProRule" id="PRU00023"/>
    </source>
</evidence>
<evidence type="ECO:0000259" key="4">
    <source>
        <dbReference type="Pfam" id="PF22939"/>
    </source>
</evidence>
<protein>
    <submittedName>
        <fullName evidence="6">Nucleoside phosphorylase</fullName>
    </submittedName>
</protein>
<dbReference type="InterPro" id="IPR036770">
    <property type="entry name" value="Ankyrin_rpt-contain_sf"/>
</dbReference>
<keyword evidence="1" id="KW-0677">Repeat</keyword>
<organism evidence="6 7">
    <name type="scientific">Penicillium camemberti (strain FM 013)</name>
    <dbReference type="NCBI Taxonomy" id="1429867"/>
    <lineage>
        <taxon>Eukaryota</taxon>
        <taxon>Fungi</taxon>
        <taxon>Dikarya</taxon>
        <taxon>Ascomycota</taxon>
        <taxon>Pezizomycotina</taxon>
        <taxon>Eurotiomycetes</taxon>
        <taxon>Eurotiomycetidae</taxon>
        <taxon>Eurotiales</taxon>
        <taxon>Aspergillaceae</taxon>
        <taxon>Penicillium</taxon>
    </lineage>
</organism>
<feature type="repeat" description="ANK" evidence="3">
    <location>
        <begin position="895"/>
        <end position="927"/>
    </location>
</feature>
<dbReference type="GO" id="GO:0003824">
    <property type="term" value="F:catalytic activity"/>
    <property type="evidence" value="ECO:0007669"/>
    <property type="project" value="InterPro"/>
</dbReference>
<reference evidence="6 7" key="1">
    <citation type="journal article" date="2014" name="Nat. Commun.">
        <title>Multiple recent horizontal transfers of a large genomic region in cheese making fungi.</title>
        <authorList>
            <person name="Cheeseman K."/>
            <person name="Ropars J."/>
            <person name="Renault P."/>
            <person name="Dupont J."/>
            <person name="Gouzy J."/>
            <person name="Branca A."/>
            <person name="Abraham A.L."/>
            <person name="Ceppi M."/>
            <person name="Conseiller E."/>
            <person name="Debuchy R."/>
            <person name="Malagnac F."/>
            <person name="Goarin A."/>
            <person name="Silar P."/>
            <person name="Lacoste S."/>
            <person name="Sallet E."/>
            <person name="Bensimon A."/>
            <person name="Giraud T."/>
            <person name="Brygoo Y."/>
        </authorList>
    </citation>
    <scope>NUCLEOTIDE SEQUENCE [LARGE SCALE GENOMIC DNA]</scope>
    <source>
        <strain evidence="7">FM 013</strain>
    </source>
</reference>
<dbReference type="Gene3D" id="3.40.50.1580">
    <property type="entry name" value="Nucleoside phosphorylase domain"/>
    <property type="match status" value="1"/>
</dbReference>
<dbReference type="InterPro" id="IPR054471">
    <property type="entry name" value="GPIID_WHD"/>
</dbReference>
<dbReference type="Proteomes" id="UP000053732">
    <property type="component" value="Unassembled WGS sequence"/>
</dbReference>
<dbReference type="InterPro" id="IPR027417">
    <property type="entry name" value="P-loop_NTPase"/>
</dbReference>
<dbReference type="PANTHER" id="PTHR24178">
    <property type="entry name" value="MOLTING PROTEIN MLT-4"/>
    <property type="match status" value="1"/>
</dbReference>
<feature type="repeat" description="ANK" evidence="3">
    <location>
        <begin position="1218"/>
        <end position="1250"/>
    </location>
</feature>
<dbReference type="SUPFAM" id="SSF48403">
    <property type="entry name" value="Ankyrin repeat"/>
    <property type="match status" value="3"/>
</dbReference>
<dbReference type="InterPro" id="IPR056884">
    <property type="entry name" value="NPHP3-like_N"/>
</dbReference>
<feature type="repeat" description="ANK" evidence="3">
    <location>
        <begin position="1052"/>
        <end position="1084"/>
    </location>
</feature>
<dbReference type="Pfam" id="PF12796">
    <property type="entry name" value="Ank_2"/>
    <property type="match status" value="4"/>
</dbReference>
<keyword evidence="2 3" id="KW-0040">ANK repeat</keyword>
<dbReference type="STRING" id="1429867.A0A0G4PIW1"/>
<keyword evidence="7" id="KW-1185">Reference proteome</keyword>
<dbReference type="SUPFAM" id="SSF52540">
    <property type="entry name" value="P-loop containing nucleoside triphosphate hydrolases"/>
    <property type="match status" value="1"/>
</dbReference>
<evidence type="ECO:0000256" key="1">
    <source>
        <dbReference type="ARBA" id="ARBA00022737"/>
    </source>
</evidence>
<evidence type="ECO:0000256" key="2">
    <source>
        <dbReference type="ARBA" id="ARBA00023043"/>
    </source>
</evidence>
<dbReference type="SMART" id="SM00248">
    <property type="entry name" value="ANK"/>
    <property type="match status" value="13"/>
</dbReference>